<evidence type="ECO:0000256" key="1">
    <source>
        <dbReference type="SAM" id="MobiDB-lite"/>
    </source>
</evidence>
<accession>A0A4Y2SZ54</accession>
<keyword evidence="3" id="KW-1185">Reference proteome</keyword>
<reference evidence="2 3" key="1">
    <citation type="journal article" date="2019" name="Sci. Rep.">
        <title>Orb-weaving spider Araneus ventricosus genome elucidates the spidroin gene catalogue.</title>
        <authorList>
            <person name="Kono N."/>
            <person name="Nakamura H."/>
            <person name="Ohtoshi R."/>
            <person name="Moran D.A.P."/>
            <person name="Shinohara A."/>
            <person name="Yoshida Y."/>
            <person name="Fujiwara M."/>
            <person name="Mori M."/>
            <person name="Tomita M."/>
            <person name="Arakawa K."/>
        </authorList>
    </citation>
    <scope>NUCLEOTIDE SEQUENCE [LARGE SCALE GENOMIC DNA]</scope>
</reference>
<proteinExistence type="predicted"/>
<feature type="region of interest" description="Disordered" evidence="1">
    <location>
        <begin position="1"/>
        <end position="29"/>
    </location>
</feature>
<organism evidence="2 3">
    <name type="scientific">Araneus ventricosus</name>
    <name type="common">Orbweaver spider</name>
    <name type="synonym">Epeira ventricosa</name>
    <dbReference type="NCBI Taxonomy" id="182803"/>
    <lineage>
        <taxon>Eukaryota</taxon>
        <taxon>Metazoa</taxon>
        <taxon>Ecdysozoa</taxon>
        <taxon>Arthropoda</taxon>
        <taxon>Chelicerata</taxon>
        <taxon>Arachnida</taxon>
        <taxon>Araneae</taxon>
        <taxon>Araneomorphae</taxon>
        <taxon>Entelegynae</taxon>
        <taxon>Araneoidea</taxon>
        <taxon>Araneidae</taxon>
        <taxon>Araneus</taxon>
    </lineage>
</organism>
<evidence type="ECO:0000313" key="2">
    <source>
        <dbReference type="EMBL" id="GBN93634.1"/>
    </source>
</evidence>
<dbReference type="EMBL" id="BGPR01025049">
    <property type="protein sequence ID" value="GBN93634.1"/>
    <property type="molecule type" value="Genomic_DNA"/>
</dbReference>
<dbReference type="AlphaFoldDB" id="A0A4Y2SZ54"/>
<gene>
    <name evidence="2" type="ORF">AVEN_37210_1</name>
</gene>
<dbReference type="Proteomes" id="UP000499080">
    <property type="component" value="Unassembled WGS sequence"/>
</dbReference>
<sequence length="85" mass="10443">MPDTSRKCARNYRKYQSEQMSHRQEFNNPKKTSFEEMRELCLCRKLNEKTADRKVRHHDLCDSCLQITWQHKYRDITFTRESESI</sequence>
<evidence type="ECO:0000313" key="3">
    <source>
        <dbReference type="Proteomes" id="UP000499080"/>
    </source>
</evidence>
<name>A0A4Y2SZ54_ARAVE</name>
<protein>
    <submittedName>
        <fullName evidence="2">Uncharacterized protein</fullName>
    </submittedName>
</protein>
<comment type="caution">
    <text evidence="2">The sequence shown here is derived from an EMBL/GenBank/DDBJ whole genome shotgun (WGS) entry which is preliminary data.</text>
</comment>